<dbReference type="InterPro" id="IPR029063">
    <property type="entry name" value="SAM-dependent_MTases_sf"/>
</dbReference>
<organism evidence="7 8">
    <name type="scientific">Motilimonas cestriensis</name>
    <dbReference type="NCBI Taxonomy" id="2742685"/>
    <lineage>
        <taxon>Bacteria</taxon>
        <taxon>Pseudomonadati</taxon>
        <taxon>Pseudomonadota</taxon>
        <taxon>Gammaproteobacteria</taxon>
        <taxon>Alteromonadales</taxon>
        <taxon>Alteromonadales genera incertae sedis</taxon>
        <taxon>Motilimonas</taxon>
    </lineage>
</organism>
<dbReference type="Proteomes" id="UP001201273">
    <property type="component" value="Unassembled WGS sequence"/>
</dbReference>
<evidence type="ECO:0000259" key="6">
    <source>
        <dbReference type="PROSITE" id="PS51686"/>
    </source>
</evidence>
<dbReference type="CDD" id="cd02440">
    <property type="entry name" value="AdoMet_MTases"/>
    <property type="match status" value="1"/>
</dbReference>
<evidence type="ECO:0000256" key="1">
    <source>
        <dbReference type="ARBA" id="ARBA00022603"/>
    </source>
</evidence>
<comment type="caution">
    <text evidence="5">Lacks conserved residue(s) required for the propagation of feature annotation.</text>
</comment>
<dbReference type="Pfam" id="PF01189">
    <property type="entry name" value="Methyltr_RsmB-F"/>
    <property type="match status" value="1"/>
</dbReference>
<keyword evidence="3 5" id="KW-0949">S-adenosyl-L-methionine</keyword>
<keyword evidence="2 5" id="KW-0808">Transferase</keyword>
<dbReference type="PANTHER" id="PTHR22807:SF53">
    <property type="entry name" value="RIBOSOMAL RNA SMALL SUBUNIT METHYLTRANSFERASE B-RELATED"/>
    <property type="match status" value="1"/>
</dbReference>
<dbReference type="InterPro" id="IPR023267">
    <property type="entry name" value="RCMT"/>
</dbReference>
<keyword evidence="4 5" id="KW-0694">RNA-binding</keyword>
<feature type="binding site" evidence="5">
    <location>
        <position position="255"/>
    </location>
    <ligand>
        <name>S-adenosyl-L-methionine</name>
        <dbReference type="ChEBI" id="CHEBI:59789"/>
    </ligand>
</feature>
<keyword evidence="8" id="KW-1185">Reference proteome</keyword>
<evidence type="ECO:0000256" key="3">
    <source>
        <dbReference type="ARBA" id="ARBA00022691"/>
    </source>
</evidence>
<sequence length="402" mass="44882">MSVLTVFQAELVVSVVELVLSQRMATDRAYAKFFAGQSLSAMQKAQVTTSTGDILRRLNLFCFLADVPLEQAHENGAKLIAAWHLLQGYEQPLLHKRAVLSPLEFNDRLLQAKATPLLWQGCPTWLDELGASQLGEQWPKERAALAERARRYIRVNELKTTREDLLGDLIKQGINAEPVTNVATAIQINDQASLFSSNAYQQGWFEQQDAGSQCVVQALDVKPGMTVFDTCAGTGGKTLQLAAMMRGKGRLVAMDIEQWKLDKLQLRAKRAGAFNIETRLIESSKTIKRRKLSADRLLLDVPCSGLGVLKRKPMAKWHDTAERLDALTQLQADILQRYSQLLKVSGIMIYATCSILPQENGDQVRQFLANNSNFLLLEDQTISPSETGFDGFYWAKIVRIDA</sequence>
<reference evidence="7 8" key="1">
    <citation type="journal article" date="2022" name="Environ. Microbiol. Rep.">
        <title>Eco-phylogenetic analyses reveal divergent evolution of vitamin B12 metabolism in the marine bacterial family 'Psychromonadaceae'.</title>
        <authorList>
            <person name="Jin X."/>
            <person name="Yang Y."/>
            <person name="Cao H."/>
            <person name="Gao B."/>
            <person name="Zhao Z."/>
        </authorList>
    </citation>
    <scope>NUCLEOTIDE SEQUENCE [LARGE SCALE GENOMIC DNA]</scope>
    <source>
        <strain evidence="7 8">MKS20</strain>
    </source>
</reference>
<comment type="caution">
    <text evidence="7">The sequence shown here is derived from an EMBL/GenBank/DDBJ whole genome shotgun (WGS) entry which is preliminary data.</text>
</comment>
<dbReference type="GO" id="GO:0008168">
    <property type="term" value="F:methyltransferase activity"/>
    <property type="evidence" value="ECO:0007669"/>
    <property type="project" value="UniProtKB-KW"/>
</dbReference>
<feature type="binding site" evidence="5">
    <location>
        <position position="300"/>
    </location>
    <ligand>
        <name>S-adenosyl-L-methionine</name>
        <dbReference type="ChEBI" id="CHEBI:59789"/>
    </ligand>
</feature>
<dbReference type="GO" id="GO:0032259">
    <property type="term" value="P:methylation"/>
    <property type="evidence" value="ECO:0007669"/>
    <property type="project" value="UniProtKB-KW"/>
</dbReference>
<dbReference type="Pfam" id="PF22458">
    <property type="entry name" value="RsmF-B_ferredox"/>
    <property type="match status" value="1"/>
</dbReference>
<dbReference type="PANTHER" id="PTHR22807">
    <property type="entry name" value="NOP2 YEAST -RELATED NOL1/NOP2/FMU SUN DOMAIN-CONTAINING"/>
    <property type="match status" value="1"/>
</dbReference>
<dbReference type="EMBL" id="JAIMJA010000027">
    <property type="protein sequence ID" value="MCE2596891.1"/>
    <property type="molecule type" value="Genomic_DNA"/>
</dbReference>
<dbReference type="InterPro" id="IPR001678">
    <property type="entry name" value="MeTrfase_RsmB-F_NOP2_dom"/>
</dbReference>
<feature type="domain" description="SAM-dependent MTase RsmB/NOP-type" evidence="6">
    <location>
        <begin position="141"/>
        <end position="402"/>
    </location>
</feature>
<gene>
    <name evidence="7" type="ORF">K6Y31_19130</name>
</gene>
<dbReference type="InterPro" id="IPR049560">
    <property type="entry name" value="MeTrfase_RsmB-F_NOP2_cat"/>
</dbReference>
<evidence type="ECO:0000313" key="8">
    <source>
        <dbReference type="Proteomes" id="UP001201273"/>
    </source>
</evidence>
<evidence type="ECO:0000256" key="5">
    <source>
        <dbReference type="PROSITE-ProRule" id="PRU01023"/>
    </source>
</evidence>
<dbReference type="SUPFAM" id="SSF53335">
    <property type="entry name" value="S-adenosyl-L-methionine-dependent methyltransferases"/>
    <property type="match status" value="1"/>
</dbReference>
<keyword evidence="1 5" id="KW-0489">Methyltransferase</keyword>
<evidence type="ECO:0000256" key="2">
    <source>
        <dbReference type="ARBA" id="ARBA00022679"/>
    </source>
</evidence>
<evidence type="ECO:0000313" key="7">
    <source>
        <dbReference type="EMBL" id="MCE2596891.1"/>
    </source>
</evidence>
<proteinExistence type="inferred from homology"/>
<name>A0ABS8WGY3_9GAMM</name>
<dbReference type="Gene3D" id="3.40.50.150">
    <property type="entry name" value="Vaccinia Virus protein VP39"/>
    <property type="match status" value="1"/>
</dbReference>
<dbReference type="Gene3D" id="3.30.70.1170">
    <property type="entry name" value="Sun protein, domain 3"/>
    <property type="match status" value="1"/>
</dbReference>
<dbReference type="PROSITE" id="PS51686">
    <property type="entry name" value="SAM_MT_RSMB_NOP"/>
    <property type="match status" value="1"/>
</dbReference>
<comment type="similarity">
    <text evidence="5">Belongs to the class I-like SAM-binding methyltransferase superfamily. RsmB/NOP family.</text>
</comment>
<dbReference type="PRINTS" id="PR02008">
    <property type="entry name" value="RCMTFAMILY"/>
</dbReference>
<dbReference type="InterPro" id="IPR054728">
    <property type="entry name" value="RsmB-like_ferredoxin"/>
</dbReference>
<feature type="active site" description="Nucleophile" evidence="5">
    <location>
        <position position="353"/>
    </location>
</feature>
<evidence type="ECO:0000256" key="4">
    <source>
        <dbReference type="ARBA" id="ARBA00022884"/>
    </source>
</evidence>
<accession>A0ABS8WGY3</accession>
<protein>
    <submittedName>
        <fullName evidence="7">Class I SAM-dependent methyltransferase</fullName>
        <ecNumber evidence="7">2.1.1.-</ecNumber>
    </submittedName>
</protein>
<dbReference type="EC" id="2.1.1.-" evidence="7"/>